<sequence length="661" mass="66536">MAATASLALLATVLTATLATAAPASASANESDLTITYLSGGAADAAVYRASCGEQTLVGAGSGTADAIRQHLVNTGDTHLDHMVIGNSGLDHTGDAATLIADGTITIGSHVDGFLSPEDGTTAAYADYWTASRNAAHRIVDIGDTIAMCDATVAITVVSAGHDGTAADGTPVTTPDDRGLCLLIESATGFRAATCGDIAGTDTPDRADVETPASNTIATTGLLTTPGPVDVVTVNDRGGWFSSNRQWVDGLVRRTTATNPTAVPVAVVQSGPDGFGHVHPAVRGRYDAAGADWWQTLNDGTTDAPEGTDLDGTVTVTVTSNGFTVTGDATGRTTSSGFVGGTPGTDPIPSGTVNVILATDPVGHAIDVSRSRYPDGRRPAHVVLASTRSFADALAGTSLLGDGPLLFTTPDRLDPATESEIDRLMPDGGTVYVLGGTAAVAVTPDPGRHDVIRLAGADRIGTAAAIAAAVAASRPAPTVPLIARAYGDGATGWADSVAAGGYAAHSRSPVLLVGASLPEAVANHIDRFDVTTVRVLGGPSAVPDSVSDALAALGVAVERHAGPDRSATATAVQDDLWGQPSGDRYVIDGWTEQAWATGMVVAGLSADRKAPVLLTSPDALPDATAVSIRSATGAVDAVGPFTAEQADRLAEVIGAQVAART</sequence>
<geneLocation type="plasmid" evidence="3">
    <name>pedy32-46i</name>
</geneLocation>
<dbReference type="AlphaFoldDB" id="A0A346Y6B3"/>
<feature type="signal peptide" evidence="1">
    <location>
        <begin position="1"/>
        <end position="21"/>
    </location>
</feature>
<dbReference type="KEGG" id="euz:DVS28_b0240"/>
<dbReference type="InterPro" id="IPR007253">
    <property type="entry name" value="Cell_wall-bd_2"/>
</dbReference>
<dbReference type="InterPro" id="IPR051922">
    <property type="entry name" value="Bact_Sporulation_Assoc"/>
</dbReference>
<protein>
    <submittedName>
        <fullName evidence="2">Gamma-glutamyltranspeptidase</fullName>
    </submittedName>
</protein>
<evidence type="ECO:0000313" key="3">
    <source>
        <dbReference type="Proteomes" id="UP000264006"/>
    </source>
</evidence>
<dbReference type="InterPro" id="IPR036866">
    <property type="entry name" value="RibonucZ/Hydroxyglut_hydro"/>
</dbReference>
<dbReference type="PANTHER" id="PTHR30032">
    <property type="entry name" value="N-ACETYLMURAMOYL-L-ALANINE AMIDASE-RELATED"/>
    <property type="match status" value="1"/>
</dbReference>
<dbReference type="EMBL" id="CP031166">
    <property type="protein sequence ID" value="AXV10010.1"/>
    <property type="molecule type" value="Genomic_DNA"/>
</dbReference>
<evidence type="ECO:0000313" key="2">
    <source>
        <dbReference type="EMBL" id="AXV10010.1"/>
    </source>
</evidence>
<name>A0A346Y6B3_9ACTN</name>
<keyword evidence="1" id="KW-0732">Signal</keyword>
<dbReference type="PANTHER" id="PTHR30032:SF4">
    <property type="entry name" value="AMIDASE ENHANCER"/>
    <property type="match status" value="1"/>
</dbReference>
<keyword evidence="3" id="KW-1185">Reference proteome</keyword>
<gene>
    <name evidence="2" type="ORF">DVS28_b0240</name>
</gene>
<dbReference type="GO" id="GO:0030288">
    <property type="term" value="C:outer membrane-bounded periplasmic space"/>
    <property type="evidence" value="ECO:0007669"/>
    <property type="project" value="TreeGrafter"/>
</dbReference>
<keyword evidence="2" id="KW-0614">Plasmid</keyword>
<dbReference type="Gene3D" id="3.60.15.10">
    <property type="entry name" value="Ribonuclease Z/Hydroxyacylglutathione hydrolase-like"/>
    <property type="match status" value="1"/>
</dbReference>
<dbReference type="SUPFAM" id="SSF56281">
    <property type="entry name" value="Metallo-hydrolase/oxidoreductase"/>
    <property type="match status" value="1"/>
</dbReference>
<proteinExistence type="predicted"/>
<accession>A0A346Y6B3</accession>
<organism evidence="2 3">
    <name type="scientific">Euzebya pacifica</name>
    <dbReference type="NCBI Taxonomy" id="1608957"/>
    <lineage>
        <taxon>Bacteria</taxon>
        <taxon>Bacillati</taxon>
        <taxon>Actinomycetota</taxon>
        <taxon>Nitriliruptoria</taxon>
        <taxon>Euzebyales</taxon>
    </lineage>
</organism>
<evidence type="ECO:0000256" key="1">
    <source>
        <dbReference type="SAM" id="SignalP"/>
    </source>
</evidence>
<feature type="chain" id="PRO_5017038977" evidence="1">
    <location>
        <begin position="22"/>
        <end position="661"/>
    </location>
</feature>
<dbReference type="Pfam" id="PF04122">
    <property type="entry name" value="CW_binding_2"/>
    <property type="match status" value="2"/>
</dbReference>
<reference evidence="2 3" key="1">
    <citation type="submission" date="2018-09" db="EMBL/GenBank/DDBJ databases">
        <title>Complete genome sequence of Euzebya sp. DY32-46 isolated from seawater of Pacific Ocean.</title>
        <authorList>
            <person name="Xu L."/>
            <person name="Wu Y.-H."/>
            <person name="Xu X.-W."/>
        </authorList>
    </citation>
    <scope>NUCLEOTIDE SEQUENCE [LARGE SCALE GENOMIC DNA]</scope>
    <source>
        <strain evidence="2 3">DY32-46</strain>
        <plasmid evidence="3">pedy32-46i</plasmid>
    </source>
</reference>
<dbReference type="Proteomes" id="UP000264006">
    <property type="component" value="Plasmid pEDY32-46I"/>
</dbReference>